<comment type="caution">
    <text evidence="2">The sequence shown here is derived from an EMBL/GenBank/DDBJ whole genome shotgun (WGS) entry which is preliminary data.</text>
</comment>
<reference evidence="2 3" key="1">
    <citation type="submission" date="2014-11" db="EMBL/GenBank/DDBJ databases">
        <title>Genetic blueprint of the zoonotic pathogen Toxocara canis.</title>
        <authorList>
            <person name="Zhu X.-Q."/>
            <person name="Korhonen P.K."/>
            <person name="Cai H."/>
            <person name="Young N.D."/>
            <person name="Nejsum P."/>
            <person name="von Samson-Himmelstjerna G."/>
            <person name="Boag P.R."/>
            <person name="Tan P."/>
            <person name="Li Q."/>
            <person name="Min J."/>
            <person name="Yang Y."/>
            <person name="Wang X."/>
            <person name="Fang X."/>
            <person name="Hall R.S."/>
            <person name="Hofmann A."/>
            <person name="Sternberg P.W."/>
            <person name="Jex A.R."/>
            <person name="Gasser R.B."/>
        </authorList>
    </citation>
    <scope>NUCLEOTIDE SEQUENCE [LARGE SCALE GENOMIC DNA]</scope>
    <source>
        <strain evidence="2">PN_DK_2014</strain>
    </source>
</reference>
<accession>A0A0B2V736</accession>
<dbReference type="EMBL" id="JPKZ01002349">
    <property type="protein sequence ID" value="KHN77262.1"/>
    <property type="molecule type" value="Genomic_DNA"/>
</dbReference>
<keyword evidence="3" id="KW-1185">Reference proteome</keyword>
<evidence type="ECO:0000256" key="1">
    <source>
        <dbReference type="SAM" id="MobiDB-lite"/>
    </source>
</evidence>
<organism evidence="2 3">
    <name type="scientific">Toxocara canis</name>
    <name type="common">Canine roundworm</name>
    <dbReference type="NCBI Taxonomy" id="6265"/>
    <lineage>
        <taxon>Eukaryota</taxon>
        <taxon>Metazoa</taxon>
        <taxon>Ecdysozoa</taxon>
        <taxon>Nematoda</taxon>
        <taxon>Chromadorea</taxon>
        <taxon>Rhabditida</taxon>
        <taxon>Spirurina</taxon>
        <taxon>Ascaridomorpha</taxon>
        <taxon>Ascaridoidea</taxon>
        <taxon>Toxocaridae</taxon>
        <taxon>Toxocara</taxon>
    </lineage>
</organism>
<name>A0A0B2V736_TOXCA</name>
<dbReference type="AlphaFoldDB" id="A0A0B2V736"/>
<feature type="region of interest" description="Disordered" evidence="1">
    <location>
        <begin position="15"/>
        <end position="59"/>
    </location>
</feature>
<evidence type="ECO:0000313" key="2">
    <source>
        <dbReference type="EMBL" id="KHN77262.1"/>
    </source>
</evidence>
<proteinExistence type="predicted"/>
<feature type="compositionally biased region" description="Basic and acidic residues" evidence="1">
    <location>
        <begin position="40"/>
        <end position="51"/>
    </location>
</feature>
<dbReference type="Proteomes" id="UP000031036">
    <property type="component" value="Unassembled WGS sequence"/>
</dbReference>
<gene>
    <name evidence="2" type="ORF">Tcan_06657</name>
</gene>
<feature type="compositionally biased region" description="Acidic residues" evidence="1">
    <location>
        <begin position="15"/>
        <end position="27"/>
    </location>
</feature>
<evidence type="ECO:0000313" key="3">
    <source>
        <dbReference type="Proteomes" id="UP000031036"/>
    </source>
</evidence>
<sequence>MRSVSRIAALKDEASSAEDEDCEEDYTNGDKRKPKKKRTLKEVDDGKGERVSKHRKRCHGKLNGKGCRWSTNALSLVVPFGMLL</sequence>
<protein>
    <submittedName>
        <fullName evidence="2">Uncharacterized protein</fullName>
    </submittedName>
</protein>